<reference evidence="6 7" key="1">
    <citation type="submission" date="2019-11" db="EMBL/GenBank/DDBJ databases">
        <authorList>
            <person name="Holert J."/>
        </authorList>
    </citation>
    <scope>NUCLEOTIDE SEQUENCE [LARGE SCALE GENOMIC DNA]</scope>
    <source>
        <strain evidence="6">BC5_2</strain>
    </source>
</reference>
<dbReference type="Pfam" id="PF09685">
    <property type="entry name" value="MamF_MmsF"/>
    <property type="match status" value="1"/>
</dbReference>
<keyword evidence="2 5" id="KW-0812">Transmembrane</keyword>
<dbReference type="EMBL" id="CACSII010000001">
    <property type="protein sequence ID" value="CAA0082132.1"/>
    <property type="molecule type" value="Genomic_DNA"/>
</dbReference>
<evidence type="ECO:0000256" key="1">
    <source>
        <dbReference type="ARBA" id="ARBA00004141"/>
    </source>
</evidence>
<comment type="subcellular location">
    <subcellularLocation>
        <location evidence="1">Membrane</location>
        <topology evidence="1">Multi-pass membrane protein</topology>
    </subcellularLocation>
</comment>
<dbReference type="AlphaFoldDB" id="A0A5S9N2M1"/>
<feature type="transmembrane region" description="Helical" evidence="5">
    <location>
        <begin position="63"/>
        <end position="81"/>
    </location>
</feature>
<keyword evidence="3 5" id="KW-1133">Transmembrane helix</keyword>
<gene>
    <name evidence="6" type="ORF">DPBNPPHM_00423</name>
</gene>
<evidence type="ECO:0008006" key="8">
    <source>
        <dbReference type="Google" id="ProtNLM"/>
    </source>
</evidence>
<evidence type="ECO:0000256" key="2">
    <source>
        <dbReference type="ARBA" id="ARBA00022692"/>
    </source>
</evidence>
<feature type="transmembrane region" description="Helical" evidence="5">
    <location>
        <begin position="87"/>
        <end position="104"/>
    </location>
</feature>
<dbReference type="OrthoDB" id="9808930at2"/>
<proteinExistence type="predicted"/>
<evidence type="ECO:0000313" key="6">
    <source>
        <dbReference type="EMBL" id="CAA0082132.1"/>
    </source>
</evidence>
<protein>
    <recommendedName>
        <fullName evidence="8">DUF4870 domain-containing protein</fullName>
    </recommendedName>
</protein>
<feature type="transmembrane region" description="Helical" evidence="5">
    <location>
        <begin position="20"/>
        <end position="42"/>
    </location>
</feature>
<keyword evidence="4 5" id="KW-0472">Membrane</keyword>
<evidence type="ECO:0000256" key="5">
    <source>
        <dbReference type="SAM" id="Phobius"/>
    </source>
</evidence>
<dbReference type="InterPro" id="IPR019109">
    <property type="entry name" value="MamF_MmsF"/>
</dbReference>
<dbReference type="Proteomes" id="UP000434580">
    <property type="component" value="Unassembled WGS sequence"/>
</dbReference>
<evidence type="ECO:0000313" key="7">
    <source>
        <dbReference type="Proteomes" id="UP000434580"/>
    </source>
</evidence>
<evidence type="ECO:0000256" key="4">
    <source>
        <dbReference type="ARBA" id="ARBA00023136"/>
    </source>
</evidence>
<name>A0A5S9N2M1_9GAMM</name>
<accession>A0A5S9N2M1</accession>
<sequence>MMTVYSKTQTRLGSQFWATACHYSALAGLIFPFGNIIGPFLVWQYRKNRSQRVDAHGRAALNFQMNISLLLIGLLLLSGFFKPLVVTVYVTGLLSVICAVVAAMEARQGNLFEYPFAFEMMRLDNDESDPAA</sequence>
<evidence type="ECO:0000256" key="3">
    <source>
        <dbReference type="ARBA" id="ARBA00022989"/>
    </source>
</evidence>
<organism evidence="6 7">
    <name type="scientific">BD1-7 clade bacterium</name>
    <dbReference type="NCBI Taxonomy" id="2029982"/>
    <lineage>
        <taxon>Bacteria</taxon>
        <taxon>Pseudomonadati</taxon>
        <taxon>Pseudomonadota</taxon>
        <taxon>Gammaproteobacteria</taxon>
        <taxon>Cellvibrionales</taxon>
        <taxon>Spongiibacteraceae</taxon>
        <taxon>BD1-7 clade</taxon>
    </lineage>
</organism>